<evidence type="ECO:0000313" key="2">
    <source>
        <dbReference type="EMBL" id="VFK11210.1"/>
    </source>
</evidence>
<accession>A0A450XE54</accession>
<dbReference type="AlphaFoldDB" id="A0A450XE54"/>
<gene>
    <name evidence="2" type="ORF">BECKLPF1236A_GA0070988_1005021</name>
    <name evidence="3" type="ORF">BECKLPF1236C_GA0070990_1004821</name>
</gene>
<name>A0A450XE54_9GAMM</name>
<evidence type="ECO:0000256" key="1">
    <source>
        <dbReference type="SAM" id="MobiDB-lite"/>
    </source>
</evidence>
<organism evidence="3">
    <name type="scientific">Candidatus Kentrum sp. LPFa</name>
    <dbReference type="NCBI Taxonomy" id="2126335"/>
    <lineage>
        <taxon>Bacteria</taxon>
        <taxon>Pseudomonadati</taxon>
        <taxon>Pseudomonadota</taxon>
        <taxon>Gammaproteobacteria</taxon>
        <taxon>Candidatus Kentrum</taxon>
    </lineage>
</organism>
<sequence>MGLFVHLYIDPEDISSTQWEAIYQESLTLLQAFPASLMRIAREEVDSTKRLAYVSDLVHDAGTQDECWWVVGDSVSGRRAEDFQLFRHKERQFGASSARYDSSRDVLWAPTDSLGYINGNGVDLFGGKTQGHPYHLAILAVAILSETRFPEQCYLFGDIESVQVDHMCRWVHETLDTPLITPICLDGERLYRRIEALYEDPRHAIERFQTLFAGSNTEEFESLLRYAERRVVLDVFMKELGRYSSLNQYGAIGLVSKFLSATGDLEELIGIVLNIAEQGKKPEDWNLEALLEMLCHHYLTFPCEERKPLGALDHPQDEMPTIDDALSQAFMIMAGRPTEIDVHREVSEVLETFCTIQPEKRAVFREIISSAEQAAREKLETIETLNREKEQNQHEDEQKDPRREEIAARISRPIGAAGKKALSRAEIYILKQVERQTEGFAEEEKSTRHMGGQLRRLMAEPSALFEARDREHYLRGIYDATIRNGFALQEAAWKVIDGEEDVEILKVLFALSLVDNREMNFWRWRIHIMESPSLWRYLVEDIAGGYQDPRR</sequence>
<dbReference type="EMBL" id="CAADFP010000048">
    <property type="protein sequence ID" value="VFK27575.1"/>
    <property type="molecule type" value="Genomic_DNA"/>
</dbReference>
<proteinExistence type="predicted"/>
<evidence type="ECO:0000313" key="3">
    <source>
        <dbReference type="EMBL" id="VFK27575.1"/>
    </source>
</evidence>
<feature type="region of interest" description="Disordered" evidence="1">
    <location>
        <begin position="383"/>
        <end position="404"/>
    </location>
</feature>
<dbReference type="EMBL" id="CAADFM010000050">
    <property type="protein sequence ID" value="VFK11210.1"/>
    <property type="molecule type" value="Genomic_DNA"/>
</dbReference>
<protein>
    <submittedName>
        <fullName evidence="3">Uncharacterized protein</fullName>
    </submittedName>
</protein>
<reference evidence="3" key="1">
    <citation type="submission" date="2019-02" db="EMBL/GenBank/DDBJ databases">
        <authorList>
            <person name="Gruber-Vodicka R. H."/>
            <person name="Seah K. B. B."/>
        </authorList>
    </citation>
    <scope>NUCLEOTIDE SEQUENCE</scope>
    <source>
        <strain evidence="2">BECK_S312</strain>
        <strain evidence="3">BECK_S426</strain>
    </source>
</reference>